<comment type="caution">
    <text evidence="1">The sequence shown here is derived from an EMBL/GenBank/DDBJ whole genome shotgun (WGS) entry which is preliminary data.</text>
</comment>
<evidence type="ECO:0000313" key="2">
    <source>
        <dbReference type="Proteomes" id="UP000290849"/>
    </source>
</evidence>
<evidence type="ECO:0008006" key="3">
    <source>
        <dbReference type="Google" id="ProtNLM"/>
    </source>
</evidence>
<sequence>MRDPAPINALKAAKAIQEDVRFQMGPPEEGLRSQTSNVIPFALVRGTRGYLEKVANQANGCYENGWYDAAAVMIRRLLETLIIEAFEKHAIAHKIKNSAGEFFYLRDLISITLSETVWNLTRNTKQALPRLKDIGDKSAHSRRFNAVRGDIDPLLADLRVSVQELLYLAGLK</sequence>
<gene>
    <name evidence="1" type="ORF">C7R54_19465</name>
</gene>
<protein>
    <recommendedName>
        <fullName evidence="3">DUF4145 domain-containing protein</fullName>
    </recommendedName>
</protein>
<dbReference type="RefSeq" id="WP_129152117.1">
    <property type="nucleotide sequence ID" value="NZ_JBHSDO010000017.1"/>
</dbReference>
<proteinExistence type="predicted"/>
<evidence type="ECO:0000313" key="1">
    <source>
        <dbReference type="EMBL" id="RXN86272.1"/>
    </source>
</evidence>
<dbReference type="EMBL" id="PYAL01000006">
    <property type="protein sequence ID" value="RXN86272.1"/>
    <property type="molecule type" value="Genomic_DNA"/>
</dbReference>
<dbReference type="AlphaFoldDB" id="A0A4Q1HGN3"/>
<dbReference type="OrthoDB" id="1436757at2"/>
<keyword evidence="2" id="KW-1185">Reference proteome</keyword>
<name>A0A4Q1HGN3_9BURK</name>
<dbReference type="Proteomes" id="UP000290849">
    <property type="component" value="Unassembled WGS sequence"/>
</dbReference>
<organism evidence="1 2">
    <name type="scientific">Achromobacter aloeverae</name>
    <dbReference type="NCBI Taxonomy" id="1750518"/>
    <lineage>
        <taxon>Bacteria</taxon>
        <taxon>Pseudomonadati</taxon>
        <taxon>Pseudomonadota</taxon>
        <taxon>Betaproteobacteria</taxon>
        <taxon>Burkholderiales</taxon>
        <taxon>Alcaligenaceae</taxon>
        <taxon>Achromobacter</taxon>
    </lineage>
</organism>
<accession>A0A4Q1HGN3</accession>
<reference evidence="1 2" key="1">
    <citation type="journal article" date="2017" name="Int. J. Syst. Evol. Microbiol.">
        <title>Achromobacter aloeverae sp. nov., isolated from the root of Aloe vera (L.) Burm.f.</title>
        <authorList>
            <person name="Kuncharoen N."/>
            <person name="Muramatsu Y."/>
            <person name="Shibata C."/>
            <person name="Kamakura Y."/>
            <person name="Nakagawa Y."/>
            <person name="Tanasupawat S."/>
        </authorList>
    </citation>
    <scope>NUCLEOTIDE SEQUENCE [LARGE SCALE GENOMIC DNA]</scope>
    <source>
        <strain evidence="1 2">AVA-1</strain>
    </source>
</reference>